<evidence type="ECO:0000313" key="3">
    <source>
        <dbReference type="EMBL" id="QBH14504.1"/>
    </source>
</evidence>
<dbReference type="SUPFAM" id="SSF69593">
    <property type="entry name" value="Glycerol-3-phosphate (1)-acyltransferase"/>
    <property type="match status" value="1"/>
</dbReference>
<dbReference type="InterPro" id="IPR002123">
    <property type="entry name" value="Plipid/glycerol_acylTrfase"/>
</dbReference>
<dbReference type="Proteomes" id="UP000293902">
    <property type="component" value="Chromosome"/>
</dbReference>
<dbReference type="Gene3D" id="3.40.50.1820">
    <property type="entry name" value="alpha/beta hydrolase"/>
    <property type="match status" value="1"/>
</dbReference>
<reference evidence="3 6" key="2">
    <citation type="submission" date="2019-02" db="EMBL/GenBank/DDBJ databases">
        <title>Complete genome sequence of Desulfobacter hydrogenophilus AcRS1.</title>
        <authorList>
            <person name="Marietou A."/>
            <person name="Lund M.B."/>
            <person name="Marshall I.P.G."/>
            <person name="Schreiber L."/>
            <person name="Jorgensen B."/>
        </authorList>
    </citation>
    <scope>NUCLEOTIDE SEQUENCE [LARGE SCALE GENOMIC DNA]</scope>
    <source>
        <strain evidence="3 6">AcRS1</strain>
    </source>
</reference>
<evidence type="ECO:0000259" key="2">
    <source>
        <dbReference type="Pfam" id="PF12146"/>
    </source>
</evidence>
<dbReference type="SUPFAM" id="SSF53474">
    <property type="entry name" value="alpha/beta-Hydrolases"/>
    <property type="match status" value="1"/>
</dbReference>
<evidence type="ECO:0000313" key="6">
    <source>
        <dbReference type="Proteomes" id="UP000293902"/>
    </source>
</evidence>
<dbReference type="AlphaFoldDB" id="A0A328FA69"/>
<evidence type="ECO:0000313" key="4">
    <source>
        <dbReference type="EMBL" id="RAM01438.1"/>
    </source>
</evidence>
<dbReference type="RefSeq" id="WP_111957664.1">
    <property type="nucleotide sequence ID" value="NZ_CP036313.1"/>
</dbReference>
<evidence type="ECO:0000313" key="5">
    <source>
        <dbReference type="Proteomes" id="UP000248798"/>
    </source>
</evidence>
<feature type="domain" description="Phospholipid/glycerol acyltransferase" evidence="1">
    <location>
        <begin position="23"/>
        <end position="151"/>
    </location>
</feature>
<reference evidence="4 5" key="1">
    <citation type="submission" date="2018-06" db="EMBL/GenBank/DDBJ databases">
        <title>Complete Genome Sequence of Desulfobacter hydrogenophilus (DSM3380).</title>
        <authorList>
            <person name="Marietou A."/>
            <person name="Schreiber L."/>
            <person name="Marshall I."/>
            <person name="Jorgensen B."/>
        </authorList>
    </citation>
    <scope>NUCLEOTIDE SEQUENCE [LARGE SCALE GENOMIC DNA]</scope>
    <source>
        <strain evidence="4 5">DSM 3380</strain>
    </source>
</reference>
<dbReference type="EMBL" id="QLNI01000027">
    <property type="protein sequence ID" value="RAM01438.1"/>
    <property type="molecule type" value="Genomic_DNA"/>
</dbReference>
<organism evidence="4 5">
    <name type="scientific">Desulfobacter hydrogenophilus</name>
    <dbReference type="NCBI Taxonomy" id="2291"/>
    <lineage>
        <taxon>Bacteria</taxon>
        <taxon>Pseudomonadati</taxon>
        <taxon>Thermodesulfobacteriota</taxon>
        <taxon>Desulfobacteria</taxon>
        <taxon>Desulfobacterales</taxon>
        <taxon>Desulfobacteraceae</taxon>
        <taxon>Desulfobacter</taxon>
    </lineage>
</organism>
<dbReference type="Pfam" id="PF01553">
    <property type="entry name" value="Acyltransferase"/>
    <property type="match status" value="1"/>
</dbReference>
<gene>
    <name evidence="4" type="ORF">DO021_13855</name>
    <name evidence="3" type="ORF">EYB58_17175</name>
</gene>
<accession>A0A328FA69</accession>
<dbReference type="InterPro" id="IPR022742">
    <property type="entry name" value="Hydrolase_4"/>
</dbReference>
<dbReference type="OrthoDB" id="9786110at2"/>
<keyword evidence="6" id="KW-1185">Reference proteome</keyword>
<dbReference type="Proteomes" id="UP000248798">
    <property type="component" value="Unassembled WGS sequence"/>
</dbReference>
<dbReference type="InterPro" id="IPR029058">
    <property type="entry name" value="AB_hydrolase_fold"/>
</dbReference>
<name>A0A328FA69_9BACT</name>
<proteinExistence type="predicted"/>
<dbReference type="Pfam" id="PF12146">
    <property type="entry name" value="Hydrolase_4"/>
    <property type="match status" value="1"/>
</dbReference>
<dbReference type="EMBL" id="CP036313">
    <property type="protein sequence ID" value="QBH14504.1"/>
    <property type="molecule type" value="Genomic_DNA"/>
</dbReference>
<feature type="domain" description="Serine aminopeptidase S33" evidence="2">
    <location>
        <begin position="487"/>
        <end position="699"/>
    </location>
</feature>
<protein>
    <submittedName>
        <fullName evidence="4">EstA protein</fullName>
    </submittedName>
</protein>
<dbReference type="GO" id="GO:0016746">
    <property type="term" value="F:acyltransferase activity"/>
    <property type="evidence" value="ECO:0007669"/>
    <property type="project" value="InterPro"/>
</dbReference>
<evidence type="ECO:0000259" key="1">
    <source>
        <dbReference type="Pfam" id="PF01553"/>
    </source>
</evidence>
<sequence length="727" mass="82937">MNKFAYFMSSYALKALSGLSRTRINIHHQEKIPDGSIIFIANHFTRIETIFLPYHLHGITKKAIWSLADASLFAGGLKSVLDAMGAISTKNPNRNYLITKTLLDGESSWIIFPEGRMVKNKKLVNDGRFESQVDKLVHRPRSGAAVIALQSEFYRERLRRMKTINPKEFARLIDWFEIKDPEKVLSQTTYVVPTNITYYPMRAKENLLSSLAQKLMENPSQKVMDELMTEGSMILSGVQVDIRFANPIKMADYFNNSFIESDLTSRRKIFFSRRMCSAPIIKAASQEILHKFMADVYGMTTLNYDHIFTCLVKYMPPSSLGIDPYDLRCRAYLAIAGKMMETGRCFHNDFYDNQIHLLTDDRNKRFATFLDTALETGVLYVKNNGKLFKRQDKFEADVGFQGVRMKNPLYVVANEVEPLQDIVMFIKGIAEKSAVEIEQQIRHGLMDKALRDYDLDYEKVGTPSETFDKEAGRPILFEPSQGRPGILLIHNYLACPKEMKPLADFLSALGYTVFVPRLKGHGTAPEDLSQTSYKDWIDSVEEGYVILKHRTPSVFVGGFFTGAGLALELASRIPEIDGIFAVSPPLNLKDAGWQSSTAAEFWHRMLQKARFVDKKLDKGMKNTCSICYHQNPAKGMKALEKLIKYMEERLSFVTAPLLFLQSGKQFHSNTANAEKLFKLVSSNRKDFFFFNVDCHNILSGRDSTRVFRSIADFFALVEQERYQSMGK</sequence>